<dbReference type="InterPro" id="IPR044861">
    <property type="entry name" value="IPNS-like_FE2OG_OXY"/>
</dbReference>
<sequence length="844" mass="93339">MTVPALSSDLEKNSSVQMDDVAASERDMKTSTPITSGDYSGAVAKSDPEEIALVRKLDYRIMPALFCLYFLNKLDQNAIANARLNGLEKDLGLEATQYNTCISILYVGYLFAQIPSNMLMSSKKVRPSLYMAICAIVWGCVASLTALVKNYVGLVLVRFFLGFVEAPFYPGALYILSLFYTRKEIATRVSILYAGNIFAVSFAGLIAAAVFSTLDDKHGMHGWQWLFIIEGVLTIGVAIICIFLLPDEPLTTRWLSPAERQLAHDRMQRDTVGLEQSKGARAGFMQAFRDPRLYLFVFMQNMHLSATSFNQFFPTVVSSLGFSTTITLVLTAPPSLVAGVVGIAIGISSGKFNDRTWHISAMMGLATVGFVISAVTLNVAARYVSCFLFASGVYSVNSVILGWVSGTLGQTPEKKAVSLSVVNMVSMASFIYTPYLYPKSDGPNRRLPFLDERDSSSLSTRTSYDFYVAPLFSSAVLAWHSIVNMAQSNGTSTIPIIDFSAFVNGVKEEQERVAHQIDAAFREVGFVYLKNHGVPKEKVEECFSWSKKFFALPMETKMLAPHPPSGAHHRGYSSPGLEKVTQHQYEKGEIAKSREVPDYKESYESGNVNDEAQPNIWLPEDKLPGFRTFMESYFDNCATLIHRILDALSIALSVPSPGLSPTHSKSLFQLRLLHYPSIEAEELKNDKRSRINAHSDFGTLTLLFQDDVGGLEVEDPKRPGNFSRAGPIEGAVLVNVGDLMMRWSNDRWRSTVHRVGLPPPKTLAIPGPGVNTEGQRNGEKVVILEDAMGAVVPDRYSIPFFATADMDTVIEALPGTWGKDKPKKYEPVTAWGYVQKRMAMTYEE</sequence>
<reference evidence="10" key="1">
    <citation type="submission" date="2022-10" db="EMBL/GenBank/DDBJ databases">
        <title>Tapping the CABI collections for fungal endophytes: first genome assemblies for Collariella, Neodidymelliopsis, Ascochyta clinopodiicola, Didymella pomorum, Didymosphaeria variabile, Neocosmospora piperis and Neocucurbitaria cava.</title>
        <authorList>
            <person name="Hill R."/>
        </authorList>
    </citation>
    <scope>NUCLEOTIDE SEQUENCE</scope>
    <source>
        <strain evidence="10">IMI 356815</strain>
    </source>
</reference>
<dbReference type="Pfam" id="PF03171">
    <property type="entry name" value="2OG-FeII_Oxy"/>
    <property type="match status" value="1"/>
</dbReference>
<keyword evidence="4 7" id="KW-1133">Transmembrane helix</keyword>
<dbReference type="FunFam" id="1.20.1250.20:FF:000057">
    <property type="entry name" value="MFS general substrate transporter"/>
    <property type="match status" value="1"/>
</dbReference>
<dbReference type="PROSITE" id="PS50850">
    <property type="entry name" value="MFS"/>
    <property type="match status" value="1"/>
</dbReference>
<dbReference type="Proteomes" id="UP001140513">
    <property type="component" value="Unassembled WGS sequence"/>
</dbReference>
<proteinExistence type="predicted"/>
<dbReference type="Gene3D" id="1.20.1250.20">
    <property type="entry name" value="MFS general substrate transporter like domains"/>
    <property type="match status" value="2"/>
</dbReference>
<keyword evidence="11" id="KW-1185">Reference proteome</keyword>
<dbReference type="FunFam" id="2.60.120.330:FF:000030">
    <property type="entry name" value="Thymine dioxygenase"/>
    <property type="match status" value="1"/>
</dbReference>
<dbReference type="SUPFAM" id="SSF103473">
    <property type="entry name" value="MFS general substrate transporter"/>
    <property type="match status" value="1"/>
</dbReference>
<evidence type="ECO:0000259" key="9">
    <source>
        <dbReference type="PROSITE" id="PS51471"/>
    </source>
</evidence>
<protein>
    <recommendedName>
        <fullName evidence="12">Fe2OG dioxygenase domain-containing protein</fullName>
    </recommendedName>
</protein>
<feature type="domain" description="Fe2OG dioxygenase" evidence="9">
    <location>
        <begin position="666"/>
        <end position="804"/>
    </location>
</feature>
<dbReference type="Pfam" id="PF14226">
    <property type="entry name" value="DIOX_N"/>
    <property type="match status" value="1"/>
</dbReference>
<dbReference type="InterPro" id="IPR020846">
    <property type="entry name" value="MFS_dom"/>
</dbReference>
<evidence type="ECO:0000313" key="10">
    <source>
        <dbReference type="EMBL" id="KAJ4348529.1"/>
    </source>
</evidence>
<evidence type="ECO:0000256" key="5">
    <source>
        <dbReference type="ARBA" id="ARBA00023136"/>
    </source>
</evidence>
<keyword evidence="5 7" id="KW-0472">Membrane</keyword>
<feature type="transmembrane region" description="Helical" evidence="7">
    <location>
        <begin position="191"/>
        <end position="211"/>
    </location>
</feature>
<dbReference type="Gene3D" id="2.60.120.330">
    <property type="entry name" value="B-lactam Antibiotic, Isopenicillin N Synthase, Chain"/>
    <property type="match status" value="1"/>
</dbReference>
<dbReference type="InterPro" id="IPR011701">
    <property type="entry name" value="MFS"/>
</dbReference>
<dbReference type="RefSeq" id="XP_056067917.1">
    <property type="nucleotide sequence ID" value="XM_056218652.1"/>
</dbReference>
<comment type="subcellular location">
    <subcellularLocation>
        <location evidence="1">Membrane</location>
        <topology evidence="1">Multi-pass membrane protein</topology>
    </subcellularLocation>
</comment>
<dbReference type="AlphaFoldDB" id="A0A9W8XF84"/>
<comment type="caution">
    <text evidence="10">The sequence shown here is derived from an EMBL/GenBank/DDBJ whole genome shotgun (WGS) entry which is preliminary data.</text>
</comment>
<evidence type="ECO:0000259" key="8">
    <source>
        <dbReference type="PROSITE" id="PS50850"/>
    </source>
</evidence>
<dbReference type="Pfam" id="PF07690">
    <property type="entry name" value="MFS_1"/>
    <property type="match status" value="1"/>
</dbReference>
<dbReference type="EMBL" id="JAPEUX010000007">
    <property type="protein sequence ID" value="KAJ4348529.1"/>
    <property type="molecule type" value="Genomic_DNA"/>
</dbReference>
<dbReference type="OrthoDB" id="2250022at2759"/>
<organism evidence="10 11">
    <name type="scientific">Didymosphaeria variabile</name>
    <dbReference type="NCBI Taxonomy" id="1932322"/>
    <lineage>
        <taxon>Eukaryota</taxon>
        <taxon>Fungi</taxon>
        <taxon>Dikarya</taxon>
        <taxon>Ascomycota</taxon>
        <taxon>Pezizomycotina</taxon>
        <taxon>Dothideomycetes</taxon>
        <taxon>Pleosporomycetidae</taxon>
        <taxon>Pleosporales</taxon>
        <taxon>Massarineae</taxon>
        <taxon>Didymosphaeriaceae</taxon>
        <taxon>Didymosphaeria</taxon>
    </lineage>
</organism>
<feature type="transmembrane region" description="Helical" evidence="7">
    <location>
        <begin position="293"/>
        <end position="313"/>
    </location>
</feature>
<dbReference type="InterPro" id="IPR027443">
    <property type="entry name" value="IPNS-like_sf"/>
</dbReference>
<evidence type="ECO:0000256" key="6">
    <source>
        <dbReference type="SAM" id="MobiDB-lite"/>
    </source>
</evidence>
<dbReference type="PANTHER" id="PTHR43791">
    <property type="entry name" value="PERMEASE-RELATED"/>
    <property type="match status" value="1"/>
</dbReference>
<dbReference type="GO" id="GO:0016020">
    <property type="term" value="C:membrane"/>
    <property type="evidence" value="ECO:0007669"/>
    <property type="project" value="UniProtKB-SubCell"/>
</dbReference>
<name>A0A9W8XF84_9PLEO</name>
<dbReference type="GeneID" id="80913436"/>
<dbReference type="InterPro" id="IPR026992">
    <property type="entry name" value="DIOX_N"/>
</dbReference>
<evidence type="ECO:0000256" key="3">
    <source>
        <dbReference type="ARBA" id="ARBA00022692"/>
    </source>
</evidence>
<feature type="transmembrane region" description="Helical" evidence="7">
    <location>
        <begin position="359"/>
        <end position="381"/>
    </location>
</feature>
<dbReference type="FunFam" id="1.20.1250.20:FF:000013">
    <property type="entry name" value="MFS general substrate transporter"/>
    <property type="match status" value="1"/>
</dbReference>
<evidence type="ECO:0000313" key="11">
    <source>
        <dbReference type="Proteomes" id="UP001140513"/>
    </source>
</evidence>
<dbReference type="GO" id="GO:0022857">
    <property type="term" value="F:transmembrane transporter activity"/>
    <property type="evidence" value="ECO:0007669"/>
    <property type="project" value="InterPro"/>
</dbReference>
<keyword evidence="3 7" id="KW-0812">Transmembrane</keyword>
<dbReference type="PRINTS" id="PR00682">
    <property type="entry name" value="IPNSYNTHASE"/>
</dbReference>
<feature type="transmembrane region" description="Helical" evidence="7">
    <location>
        <begin position="223"/>
        <end position="245"/>
    </location>
</feature>
<dbReference type="PANTHER" id="PTHR43791:SF62">
    <property type="entry name" value="MAJOR FACILITATOR SUPERFAMILY (MFS) PROFILE DOMAIN-CONTAINING PROTEIN"/>
    <property type="match status" value="1"/>
</dbReference>
<accession>A0A9W8XF84</accession>
<evidence type="ECO:0000256" key="7">
    <source>
        <dbReference type="SAM" id="Phobius"/>
    </source>
</evidence>
<dbReference type="SUPFAM" id="SSF51197">
    <property type="entry name" value="Clavaminate synthase-like"/>
    <property type="match status" value="1"/>
</dbReference>
<evidence type="ECO:0000256" key="1">
    <source>
        <dbReference type="ARBA" id="ARBA00004141"/>
    </source>
</evidence>
<keyword evidence="2" id="KW-0813">Transport</keyword>
<feature type="transmembrane region" description="Helical" evidence="7">
    <location>
        <begin position="387"/>
        <end position="404"/>
    </location>
</feature>
<feature type="transmembrane region" description="Helical" evidence="7">
    <location>
        <begin position="325"/>
        <end position="347"/>
    </location>
</feature>
<evidence type="ECO:0008006" key="12">
    <source>
        <dbReference type="Google" id="ProtNLM"/>
    </source>
</evidence>
<evidence type="ECO:0000256" key="4">
    <source>
        <dbReference type="ARBA" id="ARBA00022989"/>
    </source>
</evidence>
<dbReference type="InterPro" id="IPR036259">
    <property type="entry name" value="MFS_trans_sf"/>
</dbReference>
<feature type="region of interest" description="Disordered" evidence="6">
    <location>
        <begin position="1"/>
        <end position="34"/>
    </location>
</feature>
<evidence type="ECO:0000256" key="2">
    <source>
        <dbReference type="ARBA" id="ARBA00022448"/>
    </source>
</evidence>
<gene>
    <name evidence="10" type="ORF">N0V89_009906</name>
</gene>
<dbReference type="PROSITE" id="PS51471">
    <property type="entry name" value="FE2OG_OXY"/>
    <property type="match status" value="1"/>
</dbReference>
<dbReference type="GO" id="GO:0044283">
    <property type="term" value="P:small molecule biosynthetic process"/>
    <property type="evidence" value="ECO:0007669"/>
    <property type="project" value="UniProtKB-ARBA"/>
</dbReference>
<feature type="transmembrane region" description="Helical" evidence="7">
    <location>
        <begin position="128"/>
        <end position="147"/>
    </location>
</feature>
<feature type="transmembrane region" description="Helical" evidence="7">
    <location>
        <begin position="159"/>
        <end position="179"/>
    </location>
</feature>
<dbReference type="InterPro" id="IPR005123">
    <property type="entry name" value="Oxoglu/Fe-dep_dioxygenase_dom"/>
</dbReference>
<feature type="transmembrane region" description="Helical" evidence="7">
    <location>
        <begin position="416"/>
        <end position="437"/>
    </location>
</feature>
<feature type="domain" description="Major facilitator superfamily (MFS) profile" evidence="8">
    <location>
        <begin position="61"/>
        <end position="486"/>
    </location>
</feature>